<dbReference type="EMBL" id="CP003969">
    <property type="protein sequence ID" value="AGP34439.1"/>
    <property type="molecule type" value="Genomic_DNA"/>
</dbReference>
<proteinExistence type="predicted"/>
<feature type="transmembrane region" description="Helical" evidence="5">
    <location>
        <begin position="124"/>
        <end position="142"/>
    </location>
</feature>
<feature type="transmembrane region" description="Helical" evidence="5">
    <location>
        <begin position="225"/>
        <end position="249"/>
    </location>
</feature>
<feature type="transmembrane region" description="Helical" evidence="5">
    <location>
        <begin position="276"/>
        <end position="300"/>
    </location>
</feature>
<dbReference type="RefSeq" id="WP_020733569.1">
    <property type="nucleotide sequence ID" value="NC_021658.1"/>
</dbReference>
<keyword evidence="3 5" id="KW-1133">Transmembrane helix</keyword>
<evidence type="ECO:0000313" key="6">
    <source>
        <dbReference type="EMBL" id="AGP34439.1"/>
    </source>
</evidence>
<dbReference type="AlphaFoldDB" id="S4XPJ7"/>
<dbReference type="InterPro" id="IPR002293">
    <property type="entry name" value="AA/rel_permease1"/>
</dbReference>
<gene>
    <name evidence="6" type="ORF">SCE1572_07915</name>
</gene>
<feature type="transmembrane region" description="Helical" evidence="5">
    <location>
        <begin position="41"/>
        <end position="61"/>
    </location>
</feature>
<dbReference type="PANTHER" id="PTHR11785">
    <property type="entry name" value="AMINO ACID TRANSPORTER"/>
    <property type="match status" value="1"/>
</dbReference>
<feature type="transmembrane region" description="Helical" evidence="5">
    <location>
        <begin position="189"/>
        <end position="213"/>
    </location>
</feature>
<feature type="transmembrane region" description="Helical" evidence="5">
    <location>
        <begin position="149"/>
        <end position="169"/>
    </location>
</feature>
<feature type="transmembrane region" description="Helical" evidence="5">
    <location>
        <begin position="321"/>
        <end position="340"/>
    </location>
</feature>
<feature type="transmembrane region" description="Helical" evidence="5">
    <location>
        <begin position="82"/>
        <end position="112"/>
    </location>
</feature>
<feature type="transmembrane region" description="Helical" evidence="5">
    <location>
        <begin position="346"/>
        <end position="367"/>
    </location>
</feature>
<comment type="subcellular location">
    <subcellularLocation>
        <location evidence="1">Membrane</location>
        <topology evidence="1">Multi-pass membrane protein</topology>
    </subcellularLocation>
</comment>
<dbReference type="STRING" id="1254432.SCE1572_07915"/>
<evidence type="ECO:0000256" key="5">
    <source>
        <dbReference type="SAM" id="Phobius"/>
    </source>
</evidence>
<evidence type="ECO:0000313" key="7">
    <source>
        <dbReference type="Proteomes" id="UP000014803"/>
    </source>
</evidence>
<feature type="transmembrane region" description="Helical" evidence="5">
    <location>
        <begin position="413"/>
        <end position="430"/>
    </location>
</feature>
<evidence type="ECO:0008006" key="8">
    <source>
        <dbReference type="Google" id="ProtNLM"/>
    </source>
</evidence>
<dbReference type="GO" id="GO:0016020">
    <property type="term" value="C:membrane"/>
    <property type="evidence" value="ECO:0007669"/>
    <property type="project" value="UniProtKB-SubCell"/>
</dbReference>
<feature type="transmembrane region" description="Helical" evidence="5">
    <location>
        <begin position="7"/>
        <end position="29"/>
    </location>
</feature>
<feature type="transmembrane region" description="Helical" evidence="5">
    <location>
        <begin position="388"/>
        <end position="407"/>
    </location>
</feature>
<dbReference type="HOGENOM" id="CLU_007946_3_4_7"/>
<keyword evidence="4 5" id="KW-0472">Membrane</keyword>
<protein>
    <recommendedName>
        <fullName evidence="8">Amino acid permease</fullName>
    </recommendedName>
</protein>
<reference evidence="6 7" key="1">
    <citation type="journal article" date="2013" name="Sci. Rep.">
        <title>Extraordinary expansion of a Sorangium cellulosum genome from an alkaline milieu.</title>
        <authorList>
            <person name="Han K."/>
            <person name="Li Z.F."/>
            <person name="Peng R."/>
            <person name="Zhu L.P."/>
            <person name="Zhou T."/>
            <person name="Wang L.G."/>
            <person name="Li S.G."/>
            <person name="Zhang X.B."/>
            <person name="Hu W."/>
            <person name="Wu Z.H."/>
            <person name="Qin N."/>
            <person name="Li Y.Z."/>
        </authorList>
    </citation>
    <scope>NUCLEOTIDE SEQUENCE [LARGE SCALE GENOMIC DNA]</scope>
    <source>
        <strain evidence="6 7">So0157-2</strain>
    </source>
</reference>
<dbReference type="Pfam" id="PF13520">
    <property type="entry name" value="AA_permease_2"/>
    <property type="match status" value="1"/>
</dbReference>
<keyword evidence="2 5" id="KW-0812">Transmembrane</keyword>
<evidence type="ECO:0000256" key="4">
    <source>
        <dbReference type="ARBA" id="ARBA00023136"/>
    </source>
</evidence>
<dbReference type="PANTHER" id="PTHR11785:SF512">
    <property type="entry name" value="SOBREMESA, ISOFORM B"/>
    <property type="match status" value="1"/>
</dbReference>
<dbReference type="PIRSF" id="PIRSF006060">
    <property type="entry name" value="AA_transporter"/>
    <property type="match status" value="1"/>
</dbReference>
<dbReference type="Proteomes" id="UP000014803">
    <property type="component" value="Chromosome"/>
</dbReference>
<sequence>MPRRLGVRVATTTVVANMVGVGVFTTAGFQAAHLADPLTMILTWVGGGVIALCGAAVYAELATMMPNAGGDYVYLRTAFHPALGFASGWISLTAGFSAPIAAASLAFGQYLVRVFPSSDVDARWIAVALITAAAVLHGYDTVVGGRVQAAFTIGKVAIIVGFIAAGLLFGKGSWSHFVTRRGELEGLPVLDFATSLMYVSFAYSGWNAATYVAGEISNPKKTLPWALLGGTAIVMLLYVLLNVVFIYAAPPSELAGVLEVGDLAARRLFGEATGRALSMAIAIALVSSVSSMVMAGPRVYAAMAEDRALPQFLSRRSARGVPVNAIVTQAVLASCLVGLWNPDELIRHVGFGLALFSALTVASVFVMRRRVGAADGAYRTPGYPATPMLFILLSGGIATAQLTSAVSSRPRELVLTVGTFVVGAFVFALWRRAPVKSGPGRC</sequence>
<dbReference type="GO" id="GO:0015179">
    <property type="term" value="F:L-amino acid transmembrane transporter activity"/>
    <property type="evidence" value="ECO:0007669"/>
    <property type="project" value="TreeGrafter"/>
</dbReference>
<evidence type="ECO:0000256" key="3">
    <source>
        <dbReference type="ARBA" id="ARBA00022989"/>
    </source>
</evidence>
<organism evidence="6 7">
    <name type="scientific">Sorangium cellulosum So0157-2</name>
    <dbReference type="NCBI Taxonomy" id="1254432"/>
    <lineage>
        <taxon>Bacteria</taxon>
        <taxon>Pseudomonadati</taxon>
        <taxon>Myxococcota</taxon>
        <taxon>Polyangia</taxon>
        <taxon>Polyangiales</taxon>
        <taxon>Polyangiaceae</taxon>
        <taxon>Sorangium</taxon>
    </lineage>
</organism>
<evidence type="ECO:0000256" key="2">
    <source>
        <dbReference type="ARBA" id="ARBA00022692"/>
    </source>
</evidence>
<evidence type="ECO:0000256" key="1">
    <source>
        <dbReference type="ARBA" id="ARBA00004141"/>
    </source>
</evidence>
<dbReference type="eggNOG" id="COG0531">
    <property type="taxonomic scope" value="Bacteria"/>
</dbReference>
<accession>S4XPJ7</accession>
<dbReference type="Gene3D" id="1.20.1740.10">
    <property type="entry name" value="Amino acid/polyamine transporter I"/>
    <property type="match status" value="1"/>
</dbReference>
<dbReference type="InterPro" id="IPR050598">
    <property type="entry name" value="AminoAcid_Transporter"/>
</dbReference>
<name>S4XPJ7_SORCE</name>
<dbReference type="KEGG" id="scu:SCE1572_07915"/>